<dbReference type="InterPro" id="IPR000683">
    <property type="entry name" value="Gfo/Idh/MocA-like_OxRdtase_N"/>
</dbReference>
<name>A0A3S9ABM4_9BACL</name>
<dbReference type="Gene3D" id="3.40.50.720">
    <property type="entry name" value="NAD(P)-binding Rossmann-like Domain"/>
    <property type="match status" value="1"/>
</dbReference>
<dbReference type="AlphaFoldDB" id="A0A3S9ABM4"/>
<dbReference type="Proteomes" id="UP000272528">
    <property type="component" value="Chromosome"/>
</dbReference>
<evidence type="ECO:0000313" key="5">
    <source>
        <dbReference type="Proteomes" id="UP000272528"/>
    </source>
</evidence>
<evidence type="ECO:0000259" key="2">
    <source>
        <dbReference type="Pfam" id="PF01408"/>
    </source>
</evidence>
<organism evidence="4 5">
    <name type="scientific">Paenibacillus albus</name>
    <dbReference type="NCBI Taxonomy" id="2495582"/>
    <lineage>
        <taxon>Bacteria</taxon>
        <taxon>Bacillati</taxon>
        <taxon>Bacillota</taxon>
        <taxon>Bacilli</taxon>
        <taxon>Bacillales</taxon>
        <taxon>Paenibacillaceae</taxon>
        <taxon>Paenibacillus</taxon>
    </lineage>
</organism>
<feature type="domain" description="Gfo/Idh/MocA-like oxidoreductase C-terminal" evidence="3">
    <location>
        <begin position="131"/>
        <end position="323"/>
    </location>
</feature>
<dbReference type="PANTHER" id="PTHR43377:SF1">
    <property type="entry name" value="BILIVERDIN REDUCTASE A"/>
    <property type="match status" value="1"/>
</dbReference>
<reference evidence="5" key="1">
    <citation type="submission" date="2018-12" db="EMBL/GenBank/DDBJ databases">
        <title>Genome sequence of Peanibacillus sp.</title>
        <authorList>
            <person name="Subramani G."/>
            <person name="Srinivasan S."/>
            <person name="Kim M.K."/>
        </authorList>
    </citation>
    <scope>NUCLEOTIDE SEQUENCE [LARGE SCALE GENOMIC DNA]</scope>
    <source>
        <strain evidence="5">18JY67-1</strain>
    </source>
</reference>
<dbReference type="GO" id="GO:0000166">
    <property type="term" value="F:nucleotide binding"/>
    <property type="evidence" value="ECO:0007669"/>
    <property type="project" value="InterPro"/>
</dbReference>
<dbReference type="Pfam" id="PF02894">
    <property type="entry name" value="GFO_IDH_MocA_C"/>
    <property type="match status" value="1"/>
</dbReference>
<sequence>MKVAVVGCGGMGQYHAQSYAKMPGVELTGVCDVDYELAVDAAKKVGATAFGSFEEMVQSAEFEAVSIAVPSYLHKELVVKAAAAGKHIICEKPIALYPEDALEMIQCCEEYGVRLFIGHVVRFFPEYAQIKQQVDAGLIGKVGVANARRVGGHPGEARSWFKEADKSGGVIVDLMVHDIDFMRWTIGEVKSVYAMGHCNGDMDYALVTLVFENGAVANLEAFWGYPGSFRYAAEISGSGGLVSTDSMKSLSLQIRKTTEAQSGDKVVEIPQSPGFTDPYFKELQHFLSCIETGSEPIVTAHDAFKALQIAAAARESLQSGKVVVL</sequence>
<dbReference type="OrthoDB" id="9815825at2"/>
<dbReference type="SUPFAM" id="SSF51735">
    <property type="entry name" value="NAD(P)-binding Rossmann-fold domains"/>
    <property type="match status" value="1"/>
</dbReference>
<dbReference type="RefSeq" id="WP_126019370.1">
    <property type="nucleotide sequence ID" value="NZ_CP034437.1"/>
</dbReference>
<dbReference type="InterPro" id="IPR036291">
    <property type="entry name" value="NAD(P)-bd_dom_sf"/>
</dbReference>
<dbReference type="InterPro" id="IPR051450">
    <property type="entry name" value="Gfo/Idh/MocA_Oxidoreductases"/>
</dbReference>
<gene>
    <name evidence="4" type="ORF">EJC50_27970</name>
</gene>
<feature type="domain" description="Gfo/Idh/MocA-like oxidoreductase N-terminal" evidence="2">
    <location>
        <begin position="1"/>
        <end position="119"/>
    </location>
</feature>
<dbReference type="PANTHER" id="PTHR43377">
    <property type="entry name" value="BILIVERDIN REDUCTASE A"/>
    <property type="match status" value="1"/>
</dbReference>
<dbReference type="SUPFAM" id="SSF55347">
    <property type="entry name" value="Glyceraldehyde-3-phosphate dehydrogenase-like, C-terminal domain"/>
    <property type="match status" value="1"/>
</dbReference>
<proteinExistence type="inferred from homology"/>
<evidence type="ECO:0000256" key="1">
    <source>
        <dbReference type="ARBA" id="ARBA00010928"/>
    </source>
</evidence>
<dbReference type="Pfam" id="PF01408">
    <property type="entry name" value="GFO_IDH_MocA"/>
    <property type="match status" value="1"/>
</dbReference>
<dbReference type="EMBL" id="CP034437">
    <property type="protein sequence ID" value="AZN43110.1"/>
    <property type="molecule type" value="Genomic_DNA"/>
</dbReference>
<protein>
    <submittedName>
        <fullName evidence="4">Gfo/Idh/MocA family oxidoreductase</fullName>
    </submittedName>
</protein>
<dbReference type="KEGG" id="palb:EJC50_27970"/>
<evidence type="ECO:0000313" key="4">
    <source>
        <dbReference type="EMBL" id="AZN43110.1"/>
    </source>
</evidence>
<accession>A0A3S9ABM4</accession>
<evidence type="ECO:0000259" key="3">
    <source>
        <dbReference type="Pfam" id="PF02894"/>
    </source>
</evidence>
<keyword evidence="5" id="KW-1185">Reference proteome</keyword>
<dbReference type="InterPro" id="IPR004104">
    <property type="entry name" value="Gfo/Idh/MocA-like_OxRdtase_C"/>
</dbReference>
<comment type="similarity">
    <text evidence="1">Belongs to the Gfo/Idh/MocA family.</text>
</comment>
<dbReference type="Gene3D" id="3.30.360.10">
    <property type="entry name" value="Dihydrodipicolinate Reductase, domain 2"/>
    <property type="match status" value="1"/>
</dbReference>